<proteinExistence type="predicted"/>
<evidence type="ECO:0000313" key="4">
    <source>
        <dbReference type="Proteomes" id="UP000467841"/>
    </source>
</evidence>
<evidence type="ECO:0000313" key="3">
    <source>
        <dbReference type="EMBL" id="CAA7053088.1"/>
    </source>
</evidence>
<feature type="region of interest" description="Disordered" evidence="1">
    <location>
        <begin position="49"/>
        <end position="143"/>
    </location>
</feature>
<feature type="compositionally biased region" description="Polar residues" evidence="1">
    <location>
        <begin position="103"/>
        <end position="115"/>
    </location>
</feature>
<feature type="region of interest" description="Disordered" evidence="1">
    <location>
        <begin position="1"/>
        <end position="30"/>
    </location>
</feature>
<feature type="compositionally biased region" description="Basic residues" evidence="1">
    <location>
        <begin position="77"/>
        <end position="89"/>
    </location>
</feature>
<reference evidence="2 4" key="1">
    <citation type="submission" date="2020-01" db="EMBL/GenBank/DDBJ databases">
        <authorList>
            <person name="Mishra B."/>
        </authorList>
    </citation>
    <scope>NUCLEOTIDE SEQUENCE [LARGE SCALE GENOMIC DNA]</scope>
</reference>
<sequence>MAGSSLHPTLGHRLTPNPSDPNLTSPSSRISVSKRIEVPVEQVTITLPSSAKPTQVLGKRKAGRPRIASSPIQGASLKKRNLTRAKATSKKCLNMDPIPPARPSSSLNPTPTQGGTVAPKKKASQGRKQKNKVDFHNPPNSLP</sequence>
<evidence type="ECO:0000313" key="2">
    <source>
        <dbReference type="EMBL" id="CAA7018097.1"/>
    </source>
</evidence>
<accession>A0A6D2HYI6</accession>
<feature type="compositionally biased region" description="Polar residues" evidence="1">
    <location>
        <begin position="16"/>
        <end position="30"/>
    </location>
</feature>
<keyword evidence="4" id="KW-1185">Reference proteome</keyword>
<dbReference type="EMBL" id="CACVBM020001518">
    <property type="protein sequence ID" value="CAA7053088.1"/>
    <property type="molecule type" value="Genomic_DNA"/>
</dbReference>
<feature type="compositionally biased region" description="Basic residues" evidence="1">
    <location>
        <begin position="119"/>
        <end position="130"/>
    </location>
</feature>
<gene>
    <name evidence="3" type="ORF">MERR_LOCUS40323</name>
    <name evidence="2" type="ORF">MERR_LOCUS5332</name>
</gene>
<evidence type="ECO:0000256" key="1">
    <source>
        <dbReference type="SAM" id="MobiDB-lite"/>
    </source>
</evidence>
<dbReference type="Proteomes" id="UP000467841">
    <property type="component" value="Unassembled WGS sequence"/>
</dbReference>
<dbReference type="AlphaFoldDB" id="A0A6D2HYI6"/>
<name>A0A6D2HYI6_9BRAS</name>
<organism evidence="2 4">
    <name type="scientific">Microthlaspi erraticum</name>
    <dbReference type="NCBI Taxonomy" id="1685480"/>
    <lineage>
        <taxon>Eukaryota</taxon>
        <taxon>Viridiplantae</taxon>
        <taxon>Streptophyta</taxon>
        <taxon>Embryophyta</taxon>
        <taxon>Tracheophyta</taxon>
        <taxon>Spermatophyta</taxon>
        <taxon>Magnoliopsida</taxon>
        <taxon>eudicotyledons</taxon>
        <taxon>Gunneridae</taxon>
        <taxon>Pentapetalae</taxon>
        <taxon>rosids</taxon>
        <taxon>malvids</taxon>
        <taxon>Brassicales</taxon>
        <taxon>Brassicaceae</taxon>
        <taxon>Coluteocarpeae</taxon>
        <taxon>Microthlaspi</taxon>
    </lineage>
</organism>
<dbReference type="EMBL" id="CACVBM020000349">
    <property type="protein sequence ID" value="CAA7018097.1"/>
    <property type="molecule type" value="Genomic_DNA"/>
</dbReference>
<protein>
    <submittedName>
        <fullName evidence="2">Uncharacterized protein</fullName>
    </submittedName>
</protein>